<dbReference type="EMBL" id="UOFG01000070">
    <property type="protein sequence ID" value="VAW59203.1"/>
    <property type="molecule type" value="Genomic_DNA"/>
</dbReference>
<proteinExistence type="predicted"/>
<reference evidence="1" key="1">
    <citation type="submission" date="2018-06" db="EMBL/GenBank/DDBJ databases">
        <authorList>
            <person name="Zhirakovskaya E."/>
        </authorList>
    </citation>
    <scope>NUCLEOTIDE SEQUENCE</scope>
</reference>
<accession>A0A3B0X465</accession>
<dbReference type="InterPro" id="IPR014917">
    <property type="entry name" value="DUF1800"/>
</dbReference>
<dbReference type="Pfam" id="PF08811">
    <property type="entry name" value="DUF1800"/>
    <property type="match status" value="1"/>
</dbReference>
<protein>
    <submittedName>
        <fullName evidence="1">Uncharacterized protein</fullName>
    </submittedName>
</protein>
<organism evidence="1">
    <name type="scientific">hydrothermal vent metagenome</name>
    <dbReference type="NCBI Taxonomy" id="652676"/>
    <lineage>
        <taxon>unclassified sequences</taxon>
        <taxon>metagenomes</taxon>
        <taxon>ecological metagenomes</taxon>
    </lineage>
</organism>
<sequence length="1755" mass="187171">MLDRYKSHIYISQYKTQINIRARAMKSIKYSRTTVVNILLMLATLVLSTATHADNGANTYYVLNPRLSSSTLNVVSLSDDNKIVAGNTTLTLNRNESGIIPGADLVAGTRITGTGAFSAGSTLSTTDSPVPAGFAGTRFALPRTRPTSRNATPSLKYLYHLLSPEGNATVRIINGTDTQTLALTQGQVQTFDTGSNSRLAAGINGRLSISVESDRPILLVHEASSIATGRASDVYPVAPAAKELWGVRSGSVTVGALEDATTLKVYADDGSRAVYTLNAGEGKSISLNSTGNNAQGAGSALHIISDKPVSAVQFGDGDGGEASAFLSRPMLATHLGIATDSQYIAIACTRSNTRIRLRQNNQADQIRFCNGNEKSPGKVFFGSTTNGVQIAAGSTVEANAPIFAIVEDRVTNAEHNVFGLLEETSAYYVLNPRLSNGELHVVSLVNNNTIQAGNTLLSLNRHESGVIPSADLSQGTRISGSGPFSAGSEVNGTDTPPPANLAGKQFVIPYVPFLHSYNLLSPHGDANVQIANGNSTPQNIALTQGNVLNVPGGFFNTAATLITSDLPILVVYRGGRNAFSTNFTYPVPPATETLRGVNTSTTIIAAQQVNTTVTVYASNGEPSTFVLDAGGRKIIRRPATLSAQGQGPGLYIVADKPIAAVQLADGDGREITAYLSDAHLANHYSIPVDSQYVAITCGQPNTLIRLRSTTGVTQEQLCSANGSTPGKAYFGSTTNGVNISAGSIIESTQPIYLITETSASNDEHNLFGRAGSIEAFDANAYYIVNPNISQDSLSVVSLTDNNSIFAGNTQLTLDINQSGIIPGSDLTPGTRLSGSGAFSAASAANGTDSPVPATLAGTRFAIPHIRAEHTYYMLSPYSDAVVNISAGASASQTVTLTQGQMQAVDAGAEILSAVISSDNPILIVHEGTRNNGAPLDVYPVVPATTELWGVQTRNAWIGAVEDNTTVTVYSDTADPQVYTLNAGDIQLNVSTDLNTQGDGLALHIVADKPIAAVQSADGDGVETTAFLDRKHLATHIGIPVDSQYISVICTEPNTIVRLSDGEFVDEERCSASSDGTQPASVFFGSTTNGANISSSAIIEASKPVYTILESSAANDEHNIFGRLGNDFVLLADIEKPPVPDPQPDGYTDTGTPLTLQAGRAARAVNTLGMFTLTNRPELTILGSGNSAAGSDDEWNETAVRHVLRTFAFGGLGVREAQITQWAAMSPQDAIKEILNFDESNPLLAPIDPLDDTWMQGGTLAAAADFWGSDDSGNTTPQPLRTLFTASVPDQNVGGPSRNEARFYWHRLVLTPGMNPFRQYIGLWETNYHLAVIGPAGDIRRKLHFYDAIMNAHASQTSYDQVLATAAKAPAVALHYGHIRSTYTGGTCNRCNEDFAREFHQLYFGIVGEADPDYYENVTIKNSSLAFTGQTILNQPDLGYFNSATNFRSDLHFQGPVEIHHRIVGGYDMSERLDAMAAIDIEEPESLNNLPVIIISGLADENMPEWKKQELRHAWATMGRKDFLTFIRNYAISDLFHFGKRVFHPNVFSREVSLAAKAVRSDAVKYFFVRANGTADRNLFTRISAAQRLALFLPEKGVFGHRTGLEDAASTTSYATHFNRIAQVRSYQSNQGIDWSKFIPPDSGGGWTAEGLALWFWNDFYPGETDNGFDPLVRANLLSLLATSQDLARLAENRGIAGVSEDTVITEDLLASNTALAALVESLATTTIDLTDSTAENIVALAMNFIAVTPHAFADF</sequence>
<name>A0A3B0X465_9ZZZZ</name>
<gene>
    <name evidence="1" type="ORF">MNBD_GAMMA11-543</name>
</gene>
<evidence type="ECO:0000313" key="1">
    <source>
        <dbReference type="EMBL" id="VAW59203.1"/>
    </source>
</evidence>